<organism evidence="2 3">
    <name type="scientific">Candidatus Sungbacteria bacterium RIFCSPLOWO2_12_FULL_41_11</name>
    <dbReference type="NCBI Taxonomy" id="1802286"/>
    <lineage>
        <taxon>Bacteria</taxon>
        <taxon>Candidatus Sungiibacteriota</taxon>
    </lineage>
</organism>
<sequence>MQEGEKQFNTPESIPEPENGVGNDNGTESAFEKSASVVSNRELKDLKMKVSTKGWFKYWVERLKSQTDLLPKGVADVVRKAALKNPISSEDSSIFVNYINRRIDILKFDLMKRSRMESLRKKLWIADISVDEKTWNTETTDEGRREITFDEARNSFFVEHNGKQKNISLGDIAADYGWGIKYRLSSSMPPRFRRLLSKRIAVNEARRDIEDIYNKELVECFGYRFGISKTADMIFGGMAGVEKRINETKMQDTLKGVVGENMAREFLTRVSIDNPELGFAVQRANAYEDTFLKYDFRLQKRFRARGIIVEDENLKSDIKKLGVQFTVGGGLGKESKMAEGRERIKITSSFVKRPVQELALVKVQFDKLNEYFKQWVRNGKPSGGPEQYMTNEEKRQLLVKATENFISLSESDIDAILKPEERIHGEGAGVRKGKKE</sequence>
<reference evidence="2 3" key="1">
    <citation type="journal article" date="2016" name="Nat. Commun.">
        <title>Thousands of microbial genomes shed light on interconnected biogeochemical processes in an aquifer system.</title>
        <authorList>
            <person name="Anantharaman K."/>
            <person name="Brown C.T."/>
            <person name="Hug L.A."/>
            <person name="Sharon I."/>
            <person name="Castelle C.J."/>
            <person name="Probst A.J."/>
            <person name="Thomas B.C."/>
            <person name="Singh A."/>
            <person name="Wilkins M.J."/>
            <person name="Karaoz U."/>
            <person name="Brodie E.L."/>
            <person name="Williams K.H."/>
            <person name="Hubbard S.S."/>
            <person name="Banfield J.F."/>
        </authorList>
    </citation>
    <scope>NUCLEOTIDE SEQUENCE [LARGE SCALE GENOMIC DNA]</scope>
</reference>
<accession>A0A1G2LRJ8</accession>
<feature type="region of interest" description="Disordered" evidence="1">
    <location>
        <begin position="1"/>
        <end position="34"/>
    </location>
</feature>
<evidence type="ECO:0000313" key="2">
    <source>
        <dbReference type="EMBL" id="OHA13489.1"/>
    </source>
</evidence>
<gene>
    <name evidence="2" type="ORF">A3G49_06845</name>
</gene>
<evidence type="ECO:0000256" key="1">
    <source>
        <dbReference type="SAM" id="MobiDB-lite"/>
    </source>
</evidence>
<dbReference type="EMBL" id="MHQY01000026">
    <property type="protein sequence ID" value="OHA13489.1"/>
    <property type="molecule type" value="Genomic_DNA"/>
</dbReference>
<comment type="caution">
    <text evidence="2">The sequence shown here is derived from an EMBL/GenBank/DDBJ whole genome shotgun (WGS) entry which is preliminary data.</text>
</comment>
<dbReference type="AlphaFoldDB" id="A0A1G2LRJ8"/>
<protein>
    <submittedName>
        <fullName evidence="2">Uncharacterized protein</fullName>
    </submittedName>
</protein>
<dbReference type="Proteomes" id="UP000177171">
    <property type="component" value="Unassembled WGS sequence"/>
</dbReference>
<evidence type="ECO:0000313" key="3">
    <source>
        <dbReference type="Proteomes" id="UP000177171"/>
    </source>
</evidence>
<name>A0A1G2LRJ8_9BACT</name>
<proteinExistence type="predicted"/>